<proteinExistence type="predicted"/>
<dbReference type="InterPro" id="IPR050832">
    <property type="entry name" value="Bact_Acetyltransf"/>
</dbReference>
<keyword evidence="5" id="KW-1185">Reference proteome</keyword>
<accession>W1N7L1</accession>
<keyword evidence="2" id="KW-0012">Acyltransferase</keyword>
<dbReference type="eggNOG" id="COG0456">
    <property type="taxonomic scope" value="Bacteria"/>
</dbReference>
<comment type="caution">
    <text evidence="4">The sequence shown here is derived from an EMBL/GenBank/DDBJ whole genome shotgun (WGS) entry which is preliminary data.</text>
</comment>
<dbReference type="AlphaFoldDB" id="W1N7L1"/>
<dbReference type="PROSITE" id="PS51186">
    <property type="entry name" value="GNAT"/>
    <property type="match status" value="1"/>
</dbReference>
<keyword evidence="1" id="KW-0808">Transferase</keyword>
<reference evidence="4 5" key="1">
    <citation type="submission" date="2013-08" db="EMBL/GenBank/DDBJ databases">
        <title>draft genome of Halomonas huanghegensis, strain BJGMM-B45T.</title>
        <authorList>
            <person name="Miao C."/>
            <person name="Wan Y."/>
            <person name="Jin W."/>
        </authorList>
    </citation>
    <scope>NUCLEOTIDE SEQUENCE [LARGE SCALE GENOMIC DNA]</scope>
    <source>
        <strain evidence="4 5">BJGMM-B45</strain>
    </source>
</reference>
<dbReference type="PANTHER" id="PTHR43877:SF2">
    <property type="entry name" value="AMINOALKYLPHOSPHONATE N-ACETYLTRANSFERASE-RELATED"/>
    <property type="match status" value="1"/>
</dbReference>
<evidence type="ECO:0000256" key="1">
    <source>
        <dbReference type="ARBA" id="ARBA00022679"/>
    </source>
</evidence>
<dbReference type="Pfam" id="PF00583">
    <property type="entry name" value="Acetyltransf_1"/>
    <property type="match status" value="1"/>
</dbReference>
<gene>
    <name evidence="4" type="ORF">BJB45_12860</name>
</gene>
<dbReference type="OrthoDB" id="27442at2"/>
<evidence type="ECO:0000256" key="2">
    <source>
        <dbReference type="ARBA" id="ARBA00023315"/>
    </source>
</evidence>
<evidence type="ECO:0000259" key="3">
    <source>
        <dbReference type="PROSITE" id="PS51186"/>
    </source>
</evidence>
<evidence type="ECO:0000313" key="4">
    <source>
        <dbReference type="EMBL" id="ERL51542.1"/>
    </source>
</evidence>
<protein>
    <recommendedName>
        <fullName evidence="3">N-acetyltransferase domain-containing protein</fullName>
    </recommendedName>
</protein>
<dbReference type="KEGG" id="hhu:AR456_14270"/>
<dbReference type="InterPro" id="IPR000182">
    <property type="entry name" value="GNAT_dom"/>
</dbReference>
<dbReference type="EMBL" id="AVBC01000023">
    <property type="protein sequence ID" value="ERL51542.1"/>
    <property type="molecule type" value="Genomic_DNA"/>
</dbReference>
<dbReference type="PATRIC" id="fig|1178482.3.peg.1732"/>
<dbReference type="Proteomes" id="UP000019113">
    <property type="component" value="Unassembled WGS sequence"/>
</dbReference>
<name>W1N7L1_9GAMM</name>
<dbReference type="GO" id="GO:0016747">
    <property type="term" value="F:acyltransferase activity, transferring groups other than amino-acyl groups"/>
    <property type="evidence" value="ECO:0007669"/>
    <property type="project" value="InterPro"/>
</dbReference>
<sequence length="155" mass="17358">MSALIRPVQGSDLNALVELEEQAFNGDRFSRRQLWHLIHRANAQTLVVEADGQVLGYGTLLLRRNSSNARLYSLGIAPEARGLGYGRQLLDALEALCPDLGCTQLTLEVRADNRTAMALYRRSGFRLLSWIDDYYEDGCAAWRMRKSLSDVQLAG</sequence>
<dbReference type="PANTHER" id="PTHR43877">
    <property type="entry name" value="AMINOALKYLPHOSPHONATE N-ACETYLTRANSFERASE-RELATED-RELATED"/>
    <property type="match status" value="1"/>
</dbReference>
<dbReference type="SUPFAM" id="SSF55729">
    <property type="entry name" value="Acyl-CoA N-acyltransferases (Nat)"/>
    <property type="match status" value="1"/>
</dbReference>
<dbReference type="InterPro" id="IPR016181">
    <property type="entry name" value="Acyl_CoA_acyltransferase"/>
</dbReference>
<dbReference type="CDD" id="cd04301">
    <property type="entry name" value="NAT_SF"/>
    <property type="match status" value="1"/>
</dbReference>
<feature type="domain" description="N-acetyltransferase" evidence="3">
    <location>
        <begin position="3"/>
        <end position="149"/>
    </location>
</feature>
<dbReference type="Gene3D" id="3.40.630.30">
    <property type="match status" value="1"/>
</dbReference>
<dbReference type="RefSeq" id="WP_021818687.1">
    <property type="nucleotide sequence ID" value="NZ_AVBC01000023.1"/>
</dbReference>
<dbReference type="STRING" id="1178482.AR456_14270"/>
<organism evidence="4 5">
    <name type="scientific">Halomonas huangheensis</name>
    <dbReference type="NCBI Taxonomy" id="1178482"/>
    <lineage>
        <taxon>Bacteria</taxon>
        <taxon>Pseudomonadati</taxon>
        <taxon>Pseudomonadota</taxon>
        <taxon>Gammaproteobacteria</taxon>
        <taxon>Oceanospirillales</taxon>
        <taxon>Halomonadaceae</taxon>
        <taxon>Halomonas</taxon>
    </lineage>
</organism>
<evidence type="ECO:0000313" key="5">
    <source>
        <dbReference type="Proteomes" id="UP000019113"/>
    </source>
</evidence>